<feature type="region of interest" description="Disordered" evidence="2">
    <location>
        <begin position="386"/>
        <end position="426"/>
    </location>
</feature>
<sequence>MLASNDSPLASVGIDDDMYDREVGVDIKDAALAVIKGEKNIKRLRAYYWPHFIRTVVDGSDYEANRRHYRSLLSKHQPKSGGLLTKQFKGMDPNVCNPLSKASENPWNQEHKKTDIMNEIWLDVSRTNYSNREWFGKEENQRRMQRILYVWCKERNKEYRQGMSDIATVLLYGIIGDESGNNITSDGAADGEADAYILFDAIMSGHISHSDMFYSDAAPGYHNNISPLAPSAAAPPKSRILERCEHIFNVLLPKADRDLSDHLHNSAKVAPSLFLMRWVRLLFAREMHVVEVLRLWDMLFADSYLHWVSTNEVALPLVDFMAVSMILQVKSTLMVGDNTACLQRLMRYPPVEHVEPLVGVALRLRDGDKALRPRIVSDNVDDARVAEDESIVEEQSASPVSEHLDQQQTSEPRYSQATTQQTNSSMRQLPIDPLRAEHPGSLSALFGSVVHSAVDAFSTALAEGRPTPQSYDGKPQGVSNTRLEGQGTASPIRMPGDLTDSWEEGDFGDNSPQKDEDSHRPCEVTDTELERWQRALDDTIAVISGAALSSDTTLADSAIDRLRDISASIGEARRRRQDLPPTVD</sequence>
<dbReference type="Gene3D" id="1.10.8.270">
    <property type="entry name" value="putative rabgap domain of human tbc1 domain family member 14 like domains"/>
    <property type="match status" value="1"/>
</dbReference>
<gene>
    <name evidence="4" type="primary">TBC1D5</name>
    <name evidence="4" type="ORF">FOL47_007171</name>
</gene>
<feature type="compositionally biased region" description="Polar residues" evidence="2">
    <location>
        <begin position="406"/>
        <end position="426"/>
    </location>
</feature>
<dbReference type="Gene3D" id="1.10.472.80">
    <property type="entry name" value="Ypt/Rab-GAP domain of gyp1p, domain 3"/>
    <property type="match status" value="1"/>
</dbReference>
<protein>
    <submittedName>
        <fullName evidence="4">TBC1 domain, member 5</fullName>
    </submittedName>
</protein>
<evidence type="ECO:0000259" key="3">
    <source>
        <dbReference type="PROSITE" id="PS50086"/>
    </source>
</evidence>
<dbReference type="PANTHER" id="PTHR22957">
    <property type="entry name" value="TBC1 DOMAIN FAMILY MEMBER GTPASE-ACTIVATING PROTEIN"/>
    <property type="match status" value="1"/>
</dbReference>
<comment type="caution">
    <text evidence="4">The sequence shown here is derived from an EMBL/GenBank/DDBJ whole genome shotgun (WGS) entry which is preliminary data.</text>
</comment>
<dbReference type="EMBL" id="JAAPAO010000414">
    <property type="protein sequence ID" value="KAF4660408.1"/>
    <property type="molecule type" value="Genomic_DNA"/>
</dbReference>
<dbReference type="Proteomes" id="UP000591131">
    <property type="component" value="Unassembled WGS sequence"/>
</dbReference>
<accession>A0A7J6LMB0</accession>
<feature type="domain" description="Rab-GAP TBC" evidence="3">
    <location>
        <begin position="39"/>
        <end position="303"/>
    </location>
</feature>
<dbReference type="Pfam" id="PF00566">
    <property type="entry name" value="RabGAP-TBC"/>
    <property type="match status" value="1"/>
</dbReference>
<evidence type="ECO:0000313" key="4">
    <source>
        <dbReference type="EMBL" id="KAF4660408.1"/>
    </source>
</evidence>
<proteinExistence type="predicted"/>
<dbReference type="SMART" id="SM00164">
    <property type="entry name" value="TBC"/>
    <property type="match status" value="1"/>
</dbReference>
<evidence type="ECO:0000313" key="5">
    <source>
        <dbReference type="Proteomes" id="UP000591131"/>
    </source>
</evidence>
<dbReference type="PROSITE" id="PS50086">
    <property type="entry name" value="TBC_RABGAP"/>
    <property type="match status" value="1"/>
</dbReference>
<name>A0A7J6LMB0_PERCH</name>
<dbReference type="GO" id="GO:0005096">
    <property type="term" value="F:GTPase activator activity"/>
    <property type="evidence" value="ECO:0007669"/>
    <property type="project" value="UniProtKB-KW"/>
</dbReference>
<organism evidence="4 5">
    <name type="scientific">Perkinsus chesapeaki</name>
    <name type="common">Clam parasite</name>
    <name type="synonym">Perkinsus andrewsi</name>
    <dbReference type="NCBI Taxonomy" id="330153"/>
    <lineage>
        <taxon>Eukaryota</taxon>
        <taxon>Sar</taxon>
        <taxon>Alveolata</taxon>
        <taxon>Perkinsozoa</taxon>
        <taxon>Perkinsea</taxon>
        <taxon>Perkinsida</taxon>
        <taxon>Perkinsidae</taxon>
        <taxon>Perkinsus</taxon>
    </lineage>
</organism>
<dbReference type="SUPFAM" id="SSF47923">
    <property type="entry name" value="Ypt/Rab-GAP domain of gyp1p"/>
    <property type="match status" value="2"/>
</dbReference>
<dbReference type="InterPro" id="IPR000195">
    <property type="entry name" value="Rab-GAP-TBC_dom"/>
</dbReference>
<evidence type="ECO:0000256" key="2">
    <source>
        <dbReference type="SAM" id="MobiDB-lite"/>
    </source>
</evidence>
<feature type="compositionally biased region" description="Basic and acidic residues" evidence="2">
    <location>
        <begin position="512"/>
        <end position="524"/>
    </location>
</feature>
<keyword evidence="5" id="KW-1185">Reference proteome</keyword>
<keyword evidence="1" id="KW-0343">GTPase activation</keyword>
<feature type="region of interest" description="Disordered" evidence="2">
    <location>
        <begin position="463"/>
        <end position="524"/>
    </location>
</feature>
<feature type="compositionally biased region" description="Polar residues" evidence="2">
    <location>
        <begin position="477"/>
        <end position="489"/>
    </location>
</feature>
<dbReference type="InterPro" id="IPR035969">
    <property type="entry name" value="Rab-GAP_TBC_sf"/>
</dbReference>
<dbReference type="AlphaFoldDB" id="A0A7J6LMB0"/>
<reference evidence="4 5" key="1">
    <citation type="submission" date="2020-04" db="EMBL/GenBank/DDBJ databases">
        <title>Perkinsus chesapeaki whole genome sequence.</title>
        <authorList>
            <person name="Bogema D.R."/>
        </authorList>
    </citation>
    <scope>NUCLEOTIDE SEQUENCE [LARGE SCALE GENOMIC DNA]</scope>
    <source>
        <strain evidence="4">ATCC PRA-425</strain>
    </source>
</reference>
<dbReference type="OrthoDB" id="27140at2759"/>
<evidence type="ECO:0000256" key="1">
    <source>
        <dbReference type="ARBA" id="ARBA00022468"/>
    </source>
</evidence>
<dbReference type="PANTHER" id="PTHR22957:SF337">
    <property type="entry name" value="TBC1 DOMAIN FAMILY MEMBER 5"/>
    <property type="match status" value="1"/>
</dbReference>